<dbReference type="InterPro" id="IPR048631">
    <property type="entry name" value="SecD_1st"/>
</dbReference>
<dbReference type="NCBIfam" id="TIGR01129">
    <property type="entry name" value="secD"/>
    <property type="match status" value="1"/>
</dbReference>
<dbReference type="FunFam" id="1.20.1640.10:FF:000004">
    <property type="entry name" value="Protein translocase subunit SecD"/>
    <property type="match status" value="1"/>
</dbReference>
<evidence type="ECO:0000256" key="7">
    <source>
        <dbReference type="ARBA" id="ARBA00022989"/>
    </source>
</evidence>
<feature type="transmembrane region" description="Helical" evidence="10">
    <location>
        <begin position="754"/>
        <end position="774"/>
    </location>
</feature>
<dbReference type="PRINTS" id="PR01755">
    <property type="entry name" value="SECFTRNLCASE"/>
</dbReference>
<dbReference type="GO" id="GO:0043952">
    <property type="term" value="P:protein transport by the Sec complex"/>
    <property type="evidence" value="ECO:0007669"/>
    <property type="project" value="UniProtKB-UniRule"/>
</dbReference>
<dbReference type="InterPro" id="IPR005665">
    <property type="entry name" value="SecF_bac"/>
</dbReference>
<evidence type="ECO:0000313" key="16">
    <source>
        <dbReference type="Proteomes" id="UP000184139"/>
    </source>
</evidence>
<keyword evidence="8 10" id="KW-0811">Translocation</keyword>
<keyword evidence="4" id="KW-0997">Cell inner membrane</keyword>
<keyword evidence="7 10" id="KW-1133">Transmembrane helix</keyword>
<reference evidence="15 16" key="1">
    <citation type="submission" date="2016-11" db="EMBL/GenBank/DDBJ databases">
        <authorList>
            <person name="Jaros S."/>
            <person name="Januszkiewicz K."/>
            <person name="Wedrychowicz H."/>
        </authorList>
    </citation>
    <scope>NUCLEOTIDE SEQUENCE [LARGE SCALE GENOMIC DNA]</scope>
    <source>
        <strain evidence="15 16">DSM 9705</strain>
    </source>
</reference>
<feature type="transmembrane region" description="Helical" evidence="10">
    <location>
        <begin position="524"/>
        <end position="548"/>
    </location>
</feature>
<feature type="transmembrane region" description="Helical" evidence="10">
    <location>
        <begin position="425"/>
        <end position="445"/>
    </location>
</feature>
<dbReference type="InterPro" id="IPR055344">
    <property type="entry name" value="SecD_SecF_C_bact"/>
</dbReference>
<evidence type="ECO:0000256" key="11">
    <source>
        <dbReference type="HAMAP-Rule" id="MF_01464"/>
    </source>
</evidence>
<dbReference type="HAMAP" id="MF_01463_B">
    <property type="entry name" value="SecD_B"/>
    <property type="match status" value="1"/>
</dbReference>
<dbReference type="InterPro" id="IPR022646">
    <property type="entry name" value="SecD/SecF_CS"/>
</dbReference>
<dbReference type="Gene3D" id="3.30.1360.200">
    <property type="match status" value="1"/>
</dbReference>
<dbReference type="RefSeq" id="WP_073374601.1">
    <property type="nucleotide sequence ID" value="NZ_FQXS01000006.1"/>
</dbReference>
<evidence type="ECO:0000256" key="5">
    <source>
        <dbReference type="ARBA" id="ARBA00022692"/>
    </source>
</evidence>
<evidence type="ECO:0000259" key="12">
    <source>
        <dbReference type="Pfam" id="PF02355"/>
    </source>
</evidence>
<dbReference type="InterPro" id="IPR022813">
    <property type="entry name" value="SecD/SecF_arch_bac"/>
</dbReference>
<dbReference type="GO" id="GO:0015450">
    <property type="term" value="F:protein-transporting ATPase activity"/>
    <property type="evidence" value="ECO:0007669"/>
    <property type="project" value="InterPro"/>
</dbReference>
<feature type="domain" description="Protein translocase subunit SecDF P1" evidence="13">
    <location>
        <begin position="155"/>
        <end position="213"/>
    </location>
</feature>
<dbReference type="Pfam" id="PF07549">
    <property type="entry name" value="Sec_GG"/>
    <property type="match status" value="2"/>
</dbReference>
<comment type="function">
    <text evidence="10">Part of the Sec protein translocase complex. Interacts with the SecYEG preprotein conducting channel. SecDF uses the proton motive force (PMF) to complete protein translocation after the ATP-dependent function of SecA.</text>
</comment>
<evidence type="ECO:0000256" key="3">
    <source>
        <dbReference type="ARBA" id="ARBA00022475"/>
    </source>
</evidence>
<sequence length="862" mass="93907">MNTTMKLKVGLLAFLVTLAVVTVVPSFYAGTPTWWKTYMAPEGLRLGLDLQGGMHLVLKVNLQKARENTLELAANDLRDALADQSISVVQSSAADKNAIVFTVPNTSAVDTIQEIVKDGFDEELDITVDAKEGSFPRISLRLSEEKIDFINNNAVSQSLEIIRNRIDQFGVAEPVIIRQGSDEIVIQLPGVKDPDRAMKLLGDTAQLEFKLVAESSGIDLDRLVAQAIESGEWSGNWQDTEELTKLNRLLAPHLPDNTTIYFERHTDRQTQAESFSPILLEDKVLMTGDMVKNAQVRIGGSFNEPYVGIDLTSRGGKVFATLTENNVGRRMAIVLDGNVKSAPVIRERILGGSAQISGSFTHEEASDLAIVLRVGALPAPVDIIQNLTVGSSLGRDSIEKGLTAGLFGALTVIGFMLIFYRLSGVIANFALTLNILFLFSGLAILNATLTLPGIAGIILAIGMAVDANVLIYERMREEYRLGKSVRSSIDGGFGKAMSTIVDSQITTLITALALFLFGTGPIKGFAVTLSLGIIFNLFTALFCSRLVFDFLSGRHLLKKLHLLEMIGATRIDFMRVRNITFALSGVLVLIGLVAFFQVARGTANMGVDFAGGSLLQYQASQPFTMEEVRQAFQKNEMAEVELQEVENEFRLIVKVKKSEEVVANLSDRVDEILGSELSEKGFVLESQSEIGSSVSAVLRNKAIQAILISLAGVIIYLAFRFDLRFGLAAAAATFHDVLAVLGICWLLNVEMTLLIVTALLTLAGYSLNDSVVVFDRIRENMKKKDTFQVSNTLINDSINQVLNRTIVISLTTAMVLLALFLFGGSVIHDFSFALLAGVVVGTYSSIFIASPLLTVWKRTATR</sequence>
<comment type="caution">
    <text evidence="10">Lacks conserved residue(s) required for the propagation of feature annotation.</text>
</comment>
<dbReference type="FunFam" id="3.30.1360.200:FF:000002">
    <property type="entry name" value="Preprotein translocase subunit SecD"/>
    <property type="match status" value="1"/>
</dbReference>
<dbReference type="Gene3D" id="1.20.1640.10">
    <property type="entry name" value="Multidrug efflux transporter AcrB transmembrane domain"/>
    <property type="match status" value="2"/>
</dbReference>
<dbReference type="HAMAP" id="MF_01464_B">
    <property type="entry name" value="SecF_B"/>
    <property type="match status" value="1"/>
</dbReference>
<dbReference type="GO" id="GO:0006605">
    <property type="term" value="P:protein targeting"/>
    <property type="evidence" value="ECO:0007669"/>
    <property type="project" value="UniProtKB-UniRule"/>
</dbReference>
<evidence type="ECO:0000259" key="13">
    <source>
        <dbReference type="Pfam" id="PF21760"/>
    </source>
</evidence>
<dbReference type="SUPFAM" id="SSF82866">
    <property type="entry name" value="Multidrug efflux transporter AcrB transmembrane domain"/>
    <property type="match status" value="2"/>
</dbReference>
<comment type="subunit">
    <text evidence="11">Forms a complex with SecD. Part of the essential Sec protein translocation apparatus which comprises SecA, SecYEG and auxiliary proteins SecDF. Other proteins may also be involved.</text>
</comment>
<feature type="transmembrane region" description="Helical" evidence="10">
    <location>
        <begin position="833"/>
        <end position="856"/>
    </location>
</feature>
<keyword evidence="2 10" id="KW-0813">Transport</keyword>
<evidence type="ECO:0000256" key="9">
    <source>
        <dbReference type="ARBA" id="ARBA00023136"/>
    </source>
</evidence>
<dbReference type="AlphaFoldDB" id="A0A1M5UXQ4"/>
<dbReference type="InterPro" id="IPR048634">
    <property type="entry name" value="SecD_SecF_C"/>
</dbReference>
<keyword evidence="3 10" id="KW-1003">Cell membrane</keyword>
<evidence type="ECO:0000256" key="2">
    <source>
        <dbReference type="ARBA" id="ARBA00022448"/>
    </source>
</evidence>
<keyword evidence="16" id="KW-1185">Reference proteome</keyword>
<proteinExistence type="inferred from homology"/>
<dbReference type="PANTHER" id="PTHR30081">
    <property type="entry name" value="PROTEIN-EXPORT MEMBRANE PROTEIN SEC"/>
    <property type="match status" value="1"/>
</dbReference>
<comment type="similarity">
    <text evidence="11">Belongs to the SecD/SecF family. SecF subfamily.</text>
</comment>
<feature type="domain" description="SecDF P1 head subdomain" evidence="14">
    <location>
        <begin position="273"/>
        <end position="379"/>
    </location>
</feature>
<dbReference type="InterPro" id="IPR022645">
    <property type="entry name" value="SecD/SecF_bac"/>
</dbReference>
<comment type="subunit">
    <text evidence="10">Forms a complex with SecF. Part of the essential Sec protein translocation apparatus which comprises SecA, SecYEG and auxiliary proteins SecDF. Other proteins may also be involved.</text>
</comment>
<dbReference type="InterPro" id="IPR005791">
    <property type="entry name" value="SecD"/>
</dbReference>
<gene>
    <name evidence="10" type="primary">secD</name>
    <name evidence="11" type="synonym">secF</name>
    <name evidence="15" type="ORF">SAMN02745124_01382</name>
</gene>
<dbReference type="NCBIfam" id="TIGR00966">
    <property type="entry name" value="transloc_SecF"/>
    <property type="match status" value="1"/>
</dbReference>
<evidence type="ECO:0000256" key="8">
    <source>
        <dbReference type="ARBA" id="ARBA00023010"/>
    </source>
</evidence>
<name>A0A1M5UXQ4_9BACT</name>
<dbReference type="NCBIfam" id="NF009583">
    <property type="entry name" value="PRK13024.1-3"/>
    <property type="match status" value="1"/>
</dbReference>
<dbReference type="InterPro" id="IPR054384">
    <property type="entry name" value="SecDF_P1_head"/>
</dbReference>
<dbReference type="Gene3D" id="3.30.70.3400">
    <property type="match status" value="2"/>
</dbReference>
<dbReference type="Pfam" id="PF22599">
    <property type="entry name" value="SecDF_P1_head"/>
    <property type="match status" value="1"/>
</dbReference>
<accession>A0A1M5UXQ4</accession>
<evidence type="ECO:0000259" key="14">
    <source>
        <dbReference type="Pfam" id="PF22599"/>
    </source>
</evidence>
<evidence type="ECO:0000256" key="4">
    <source>
        <dbReference type="ARBA" id="ARBA00022519"/>
    </source>
</evidence>
<dbReference type="GO" id="GO:0005886">
    <property type="term" value="C:plasma membrane"/>
    <property type="evidence" value="ECO:0007669"/>
    <property type="project" value="UniProtKB-SubCell"/>
</dbReference>
<feature type="transmembrane region" description="Helical" evidence="10">
    <location>
        <begin position="806"/>
        <end position="827"/>
    </location>
</feature>
<feature type="domain" description="Protein export membrane protein SecD/SecF C-terminal" evidence="12">
    <location>
        <begin position="382"/>
        <end position="547"/>
    </location>
</feature>
<evidence type="ECO:0000256" key="6">
    <source>
        <dbReference type="ARBA" id="ARBA00022927"/>
    </source>
</evidence>
<dbReference type="PANTHER" id="PTHR30081:SF1">
    <property type="entry name" value="PROTEIN TRANSLOCASE SUBUNIT SECD"/>
    <property type="match status" value="1"/>
</dbReference>
<keyword evidence="6 10" id="KW-0653">Protein transport</keyword>
<dbReference type="STRING" id="1121409.SAMN02745124_01382"/>
<feature type="transmembrane region" description="Helical" evidence="10">
    <location>
        <begin position="702"/>
        <end position="719"/>
    </location>
</feature>
<feature type="transmembrane region" description="Helical" evidence="10">
    <location>
        <begin position="726"/>
        <end position="748"/>
    </location>
</feature>
<feature type="transmembrane region" description="Helical" evidence="10">
    <location>
        <begin position="451"/>
        <end position="472"/>
    </location>
</feature>
<organism evidence="15 16">
    <name type="scientific">Desulfofustis glycolicus DSM 9705</name>
    <dbReference type="NCBI Taxonomy" id="1121409"/>
    <lineage>
        <taxon>Bacteria</taxon>
        <taxon>Pseudomonadati</taxon>
        <taxon>Thermodesulfobacteriota</taxon>
        <taxon>Desulfobulbia</taxon>
        <taxon>Desulfobulbales</taxon>
        <taxon>Desulfocapsaceae</taxon>
        <taxon>Desulfofustis</taxon>
    </lineage>
</organism>
<dbReference type="EMBL" id="FQXS01000006">
    <property type="protein sequence ID" value="SHH67628.1"/>
    <property type="molecule type" value="Genomic_DNA"/>
</dbReference>
<comment type="subcellular location">
    <subcellularLocation>
        <location evidence="1 10">Cell membrane</location>
        <topology evidence="1 10">Multi-pass membrane protein</topology>
    </subcellularLocation>
</comment>
<dbReference type="Proteomes" id="UP000184139">
    <property type="component" value="Unassembled WGS sequence"/>
</dbReference>
<evidence type="ECO:0000313" key="15">
    <source>
        <dbReference type="EMBL" id="SHH67628.1"/>
    </source>
</evidence>
<keyword evidence="9 10" id="KW-0472">Membrane</keyword>
<feature type="transmembrane region" description="Helical" evidence="10">
    <location>
        <begin position="401"/>
        <end position="420"/>
    </location>
</feature>
<evidence type="ECO:0000256" key="1">
    <source>
        <dbReference type="ARBA" id="ARBA00004651"/>
    </source>
</evidence>
<evidence type="ECO:0000256" key="10">
    <source>
        <dbReference type="HAMAP-Rule" id="MF_01463"/>
    </source>
</evidence>
<dbReference type="NCBIfam" id="TIGR00916">
    <property type="entry name" value="2A0604s01"/>
    <property type="match status" value="2"/>
</dbReference>
<protein>
    <recommendedName>
        <fullName evidence="10 11">Multifunctional fusion protein</fullName>
    </recommendedName>
    <domain>
        <recommendedName>
            <fullName evidence="10">Protein translocase subunit SecD</fullName>
        </recommendedName>
    </domain>
    <domain>
        <recommendedName>
            <fullName evidence="11">Protein-export membrane protein SecF</fullName>
        </recommendedName>
    </domain>
</protein>
<feature type="transmembrane region" description="Helical" evidence="10">
    <location>
        <begin position="493"/>
        <end position="518"/>
    </location>
</feature>
<dbReference type="OrthoDB" id="9805019at2"/>
<dbReference type="Pfam" id="PF21760">
    <property type="entry name" value="SecD_1st"/>
    <property type="match status" value="1"/>
</dbReference>
<dbReference type="Pfam" id="PF02355">
    <property type="entry name" value="SecD_SecF_C"/>
    <property type="match status" value="2"/>
</dbReference>
<comment type="similarity">
    <text evidence="10">Belongs to the SecD/SecF family. SecD subfamily.</text>
</comment>
<dbReference type="GO" id="GO:0065002">
    <property type="term" value="P:intracellular protein transmembrane transport"/>
    <property type="evidence" value="ECO:0007669"/>
    <property type="project" value="UniProtKB-UniRule"/>
</dbReference>
<feature type="domain" description="Protein export membrane protein SecD/SecF C-terminal" evidence="12">
    <location>
        <begin position="684"/>
        <end position="858"/>
    </location>
</feature>
<keyword evidence="5 10" id="KW-0812">Transmembrane</keyword>
<feature type="transmembrane region" description="Helical" evidence="10">
    <location>
        <begin position="579"/>
        <end position="599"/>
    </location>
</feature>